<dbReference type="PRINTS" id="PR00615">
    <property type="entry name" value="CCAATSUBUNTA"/>
</dbReference>
<name>A0AA36GGI6_9BILA</name>
<feature type="region of interest" description="Disordered" evidence="5">
    <location>
        <begin position="33"/>
        <end position="71"/>
    </location>
</feature>
<dbReference type="InterPro" id="IPR027113">
    <property type="entry name" value="Transc_fact_NFYB/HAP3"/>
</dbReference>
<dbReference type="Gene3D" id="1.10.20.10">
    <property type="entry name" value="Histone, subunit A"/>
    <property type="match status" value="1"/>
</dbReference>
<evidence type="ECO:0000256" key="3">
    <source>
        <dbReference type="ARBA" id="ARBA00023125"/>
    </source>
</evidence>
<feature type="region of interest" description="Disordered" evidence="5">
    <location>
        <begin position="295"/>
        <end position="334"/>
    </location>
</feature>
<dbReference type="EMBL" id="CATQJA010002710">
    <property type="protein sequence ID" value="CAJ0587358.1"/>
    <property type="molecule type" value="Genomic_DNA"/>
</dbReference>
<dbReference type="AlphaFoldDB" id="A0AA36GGI6"/>
<evidence type="ECO:0000313" key="7">
    <source>
        <dbReference type="EMBL" id="CAJ0587358.1"/>
    </source>
</evidence>
<dbReference type="GO" id="GO:0000978">
    <property type="term" value="F:RNA polymerase II cis-regulatory region sequence-specific DNA binding"/>
    <property type="evidence" value="ECO:0007669"/>
    <property type="project" value="TreeGrafter"/>
</dbReference>
<reference evidence="7" key="1">
    <citation type="submission" date="2023-06" db="EMBL/GenBank/DDBJ databases">
        <authorList>
            <person name="Delattre M."/>
        </authorList>
    </citation>
    <scope>NUCLEOTIDE SEQUENCE</scope>
    <source>
        <strain evidence="7">AF72</strain>
    </source>
</reference>
<keyword evidence="3" id="KW-0238">DNA-binding</keyword>
<dbReference type="GO" id="GO:0001228">
    <property type="term" value="F:DNA-binding transcription activator activity, RNA polymerase II-specific"/>
    <property type="evidence" value="ECO:0007669"/>
    <property type="project" value="InterPro"/>
</dbReference>
<evidence type="ECO:0000256" key="5">
    <source>
        <dbReference type="SAM" id="MobiDB-lite"/>
    </source>
</evidence>
<accession>A0AA36GGI6</accession>
<evidence type="ECO:0000259" key="6">
    <source>
        <dbReference type="Pfam" id="PF00808"/>
    </source>
</evidence>
<proteinExistence type="inferred from homology"/>
<dbReference type="Proteomes" id="UP001177023">
    <property type="component" value="Unassembled WGS sequence"/>
</dbReference>
<evidence type="ECO:0000313" key="8">
    <source>
        <dbReference type="Proteomes" id="UP001177023"/>
    </source>
</evidence>
<comment type="similarity">
    <text evidence="1">Belongs to the NFYB/HAP3 subunit family.</text>
</comment>
<feature type="non-terminal residue" evidence="7">
    <location>
        <position position="334"/>
    </location>
</feature>
<keyword evidence="8" id="KW-1185">Reference proteome</keyword>
<organism evidence="7 8">
    <name type="scientific">Mesorhabditis spiculigera</name>
    <dbReference type="NCBI Taxonomy" id="96644"/>
    <lineage>
        <taxon>Eukaryota</taxon>
        <taxon>Metazoa</taxon>
        <taxon>Ecdysozoa</taxon>
        <taxon>Nematoda</taxon>
        <taxon>Chromadorea</taxon>
        <taxon>Rhabditida</taxon>
        <taxon>Rhabditina</taxon>
        <taxon>Rhabditomorpha</taxon>
        <taxon>Rhabditoidea</taxon>
        <taxon>Rhabditidae</taxon>
        <taxon>Mesorhabditinae</taxon>
        <taxon>Mesorhabditis</taxon>
    </lineage>
</organism>
<evidence type="ECO:0000256" key="1">
    <source>
        <dbReference type="ARBA" id="ARBA00009053"/>
    </source>
</evidence>
<gene>
    <name evidence="7" type="ORF">MSPICULIGERA_LOCUS25331</name>
</gene>
<comment type="caution">
    <text evidence="7">The sequence shown here is derived from an EMBL/GenBank/DDBJ whole genome shotgun (WGS) entry which is preliminary data.</text>
</comment>
<dbReference type="PANTHER" id="PTHR11064:SF9">
    <property type="entry name" value="NUCLEAR TRANSCRIPTION FACTOR Y SUBUNIT BETA"/>
    <property type="match status" value="1"/>
</dbReference>
<dbReference type="GO" id="GO:0046982">
    <property type="term" value="F:protein heterodimerization activity"/>
    <property type="evidence" value="ECO:0007669"/>
    <property type="project" value="InterPro"/>
</dbReference>
<dbReference type="GO" id="GO:0016602">
    <property type="term" value="C:CCAAT-binding factor complex"/>
    <property type="evidence" value="ECO:0007669"/>
    <property type="project" value="InterPro"/>
</dbReference>
<dbReference type="InterPro" id="IPR003958">
    <property type="entry name" value="CBFA_NFYB_domain"/>
</dbReference>
<dbReference type="InterPro" id="IPR009072">
    <property type="entry name" value="Histone-fold"/>
</dbReference>
<dbReference type="CDD" id="cd22907">
    <property type="entry name" value="HFD_NFYB"/>
    <property type="match status" value="1"/>
</dbReference>
<evidence type="ECO:0000256" key="2">
    <source>
        <dbReference type="ARBA" id="ARBA00023015"/>
    </source>
</evidence>
<feature type="compositionally biased region" description="Basic and acidic residues" evidence="5">
    <location>
        <begin position="323"/>
        <end position="334"/>
    </location>
</feature>
<dbReference type="Pfam" id="PF00808">
    <property type="entry name" value="CBFD_NFYB_HMF"/>
    <property type="match status" value="1"/>
</dbReference>
<dbReference type="SUPFAM" id="SSF47113">
    <property type="entry name" value="Histone-fold"/>
    <property type="match status" value="1"/>
</dbReference>
<evidence type="ECO:0000256" key="4">
    <source>
        <dbReference type="ARBA" id="ARBA00023163"/>
    </source>
</evidence>
<dbReference type="PANTHER" id="PTHR11064">
    <property type="entry name" value="CCAAT-BINDING TRANSCRIPTION FACTOR-RELATED"/>
    <property type="match status" value="1"/>
</dbReference>
<protein>
    <recommendedName>
        <fullName evidence="6">Transcription factor CBF/NF-Y/archaeal histone domain-containing protein</fullName>
    </recommendedName>
</protein>
<feature type="domain" description="Transcription factor CBF/NF-Y/archaeal histone" evidence="6">
    <location>
        <begin position="79"/>
        <end position="143"/>
    </location>
</feature>
<keyword evidence="4" id="KW-0804">Transcription</keyword>
<keyword evidence="2" id="KW-0805">Transcription regulation</keyword>
<sequence>MVSNQQYSEMHNQMAMMHGDVREGHDLHLMQPHHHSEHQMEEQEESDGEEGHHSMTPGMEGTSGGDPRASAMLPEQDRLLPIANVTRLMRTQIPEAGKMAKEARELVQDCASEFISFITSHANERCLQERRKVVTSDDLLDALRDLGFDEYIEPMAMFLNRYRRELGKEGLARPPIVHPPPGYQHDDGQTHQKPILLPQTANNESINHAPTSLQPANIQILVDPETGQHYMTQPGEDDELALIPIEMTEFVDGSHKSPDGQEAHVGMVVAHEAPSIHHTPAVPQHQIVIEQHPMQTMAPSQAPKKTTGRTPPKKAPPPQTPVRETRGMKRQRLE</sequence>